<name>A0ABD3MVU3_9STRA</name>
<evidence type="ECO:0000256" key="1">
    <source>
        <dbReference type="ARBA" id="ARBA00023239"/>
    </source>
</evidence>
<feature type="domain" description="Amidohydrolase-related" evidence="3">
    <location>
        <begin position="33"/>
        <end position="314"/>
    </location>
</feature>
<dbReference type="InterPro" id="IPR032465">
    <property type="entry name" value="ACMSD"/>
</dbReference>
<keyword evidence="1 2" id="KW-0456">Lyase</keyword>
<evidence type="ECO:0000259" key="3">
    <source>
        <dbReference type="Pfam" id="PF04909"/>
    </source>
</evidence>
<keyword evidence="5" id="KW-1185">Reference proteome</keyword>
<dbReference type="AlphaFoldDB" id="A0ABD3MVU3"/>
<dbReference type="EMBL" id="JALLBG020000075">
    <property type="protein sequence ID" value="KAL3767522.1"/>
    <property type="molecule type" value="Genomic_DNA"/>
</dbReference>
<dbReference type="SUPFAM" id="SSF51556">
    <property type="entry name" value="Metallo-dependent hydrolases"/>
    <property type="match status" value="1"/>
</dbReference>
<comment type="caution">
    <text evidence="4">The sequence shown here is derived from an EMBL/GenBank/DDBJ whole genome shotgun (WGS) entry which is preliminary data.</text>
</comment>
<organism evidence="4 5">
    <name type="scientific">Discostella pseudostelligera</name>
    <dbReference type="NCBI Taxonomy" id="259834"/>
    <lineage>
        <taxon>Eukaryota</taxon>
        <taxon>Sar</taxon>
        <taxon>Stramenopiles</taxon>
        <taxon>Ochrophyta</taxon>
        <taxon>Bacillariophyta</taxon>
        <taxon>Coscinodiscophyceae</taxon>
        <taxon>Thalassiosirophycidae</taxon>
        <taxon>Stephanodiscales</taxon>
        <taxon>Stephanodiscaceae</taxon>
        <taxon>Discostella</taxon>
    </lineage>
</organism>
<dbReference type="Gene3D" id="3.20.20.140">
    <property type="entry name" value="Metal-dependent hydrolases"/>
    <property type="match status" value="1"/>
</dbReference>
<reference evidence="4 5" key="1">
    <citation type="submission" date="2024-10" db="EMBL/GenBank/DDBJ databases">
        <title>Updated reference genomes for cyclostephanoid diatoms.</title>
        <authorList>
            <person name="Roberts W.R."/>
            <person name="Alverson A.J."/>
        </authorList>
    </citation>
    <scope>NUCLEOTIDE SEQUENCE [LARGE SCALE GENOMIC DNA]</scope>
    <source>
        <strain evidence="4 5">AJA232-27</strain>
    </source>
</reference>
<dbReference type="Proteomes" id="UP001530293">
    <property type="component" value="Unassembled WGS sequence"/>
</dbReference>
<dbReference type="PANTHER" id="PTHR21240">
    <property type="entry name" value="2-AMINO-3-CARBOXYLMUCONATE-6-SEMIALDEHYDE DECARBOXYLASE"/>
    <property type="match status" value="1"/>
</dbReference>
<protein>
    <recommendedName>
        <fullName evidence="3">Amidohydrolase-related domain-containing protein</fullName>
    </recommendedName>
</protein>
<dbReference type="InterPro" id="IPR032466">
    <property type="entry name" value="Metal_Hydrolase"/>
</dbReference>
<accession>A0ABD3MVU3</accession>
<keyword evidence="2" id="KW-0210">Decarboxylase</keyword>
<comment type="similarity">
    <text evidence="2">Belongs to the metallo-dependent hydrolases superfamily.</text>
</comment>
<evidence type="ECO:0000313" key="4">
    <source>
        <dbReference type="EMBL" id="KAL3767522.1"/>
    </source>
</evidence>
<dbReference type="PANTHER" id="PTHR21240:SF19">
    <property type="entry name" value="CATALYTIC_ HYDROLASE"/>
    <property type="match status" value="1"/>
</dbReference>
<dbReference type="Pfam" id="PF04909">
    <property type="entry name" value="Amidohydro_2"/>
    <property type="match status" value="1"/>
</dbReference>
<dbReference type="InterPro" id="IPR006680">
    <property type="entry name" value="Amidohydro-rel"/>
</dbReference>
<dbReference type="GO" id="GO:0016831">
    <property type="term" value="F:carboxy-lyase activity"/>
    <property type="evidence" value="ECO:0007669"/>
    <property type="project" value="UniProtKB-KW"/>
</dbReference>
<proteinExistence type="inferred from homology"/>
<sequence>MRLRLRSWLTSTALTAANSCRAFSMMSSSPHIIDAHLHVWATSTESSSLRYPYDQPPPPTLQDVASPEALLDRMKEAGVDGALIVQPINHKFDHNYVSDAIAKYPTKFKGMLLHDPSLPPKFALERLEQLILSGFVGVRFNPYLWEEGKVMSEDSSGGLEVFKRCAELQVPVGIMCFKGLSLHIDDILALISKSPETKLILDHIGFCALNDEGDRAFEELLKLANYPNVYVKISAMFRNTGDVDAYPYEMIKDKRFLPLMKVYGSERLMMGSDFPYVLETEGSYKGAIDAVQSWMPPGSDRDAVMGGTAERLFGKWSEN</sequence>
<gene>
    <name evidence="4" type="ORF">ACHAWU_000185</name>
</gene>
<evidence type="ECO:0000313" key="5">
    <source>
        <dbReference type="Proteomes" id="UP001530293"/>
    </source>
</evidence>
<evidence type="ECO:0000256" key="2">
    <source>
        <dbReference type="RuleBase" id="RU366045"/>
    </source>
</evidence>